<dbReference type="PANTHER" id="PTHR48111">
    <property type="entry name" value="REGULATOR OF RPOS"/>
    <property type="match status" value="1"/>
</dbReference>
<dbReference type="EMBL" id="VIQT01000024">
    <property type="protein sequence ID" value="NDO40777.1"/>
    <property type="molecule type" value="Genomic_DNA"/>
</dbReference>
<dbReference type="Proteomes" id="UP000462501">
    <property type="component" value="Unassembled WGS sequence"/>
</dbReference>
<evidence type="ECO:0000256" key="4">
    <source>
        <dbReference type="ARBA" id="ARBA00023163"/>
    </source>
</evidence>
<sequence>MNKILIVEDEKLIQEELETLLSNAGFTVMCVTDFENTLTQIKAEMPDLILLDINLPGQNGYSLCASIRQFSDVPILFITGRNTTMDELQALTLGGDDFISKPYNIPILLARINALLKRGQAAKQTAYLEYNRFTLNPIAGTLAADGREIELTKTELKIMYYFFEHPGEIVPRLDLVEYLWDNEIHIDDNTLSVNIMRIREKLRTLGGGELIQTKRGMGYKI</sequence>
<evidence type="ECO:0000259" key="9">
    <source>
        <dbReference type="PROSITE" id="PS51755"/>
    </source>
</evidence>
<dbReference type="CDD" id="cd00383">
    <property type="entry name" value="trans_reg_C"/>
    <property type="match status" value="1"/>
</dbReference>
<evidence type="ECO:0000313" key="11">
    <source>
        <dbReference type="Proteomes" id="UP000462501"/>
    </source>
</evidence>
<dbReference type="PANTHER" id="PTHR48111:SF43">
    <property type="entry name" value="STAGE 0 SPORULATION PROTEIN A HOMOLOG"/>
    <property type="match status" value="1"/>
</dbReference>
<dbReference type="PROSITE" id="PS50110">
    <property type="entry name" value="RESPONSE_REGULATORY"/>
    <property type="match status" value="1"/>
</dbReference>
<evidence type="ECO:0000256" key="7">
    <source>
        <dbReference type="PROSITE-ProRule" id="PRU01091"/>
    </source>
</evidence>
<organism evidence="10 11">
    <name type="scientific">Anaerotruncus colihominis</name>
    <dbReference type="NCBI Taxonomy" id="169435"/>
    <lineage>
        <taxon>Bacteria</taxon>
        <taxon>Bacillati</taxon>
        <taxon>Bacillota</taxon>
        <taxon>Clostridia</taxon>
        <taxon>Eubacteriales</taxon>
        <taxon>Oscillospiraceae</taxon>
        <taxon>Anaerotruncus</taxon>
    </lineage>
</organism>
<dbReference type="SMART" id="SM00862">
    <property type="entry name" value="Trans_reg_C"/>
    <property type="match status" value="1"/>
</dbReference>
<dbReference type="Gene3D" id="3.40.50.2300">
    <property type="match status" value="1"/>
</dbReference>
<comment type="function">
    <text evidence="5">May play the central regulatory role in sporulation. It may be an element of the effector pathway responsible for the activation of sporulation genes in response to nutritional stress. Spo0A may act in concert with spo0H (a sigma factor) to control the expression of some genes that are critical to the sporulation process.</text>
</comment>
<dbReference type="RefSeq" id="WP_162222033.1">
    <property type="nucleotide sequence ID" value="NZ_JANJZM010000011.1"/>
</dbReference>
<dbReference type="GO" id="GO:0000156">
    <property type="term" value="F:phosphorelay response regulator activity"/>
    <property type="evidence" value="ECO:0007669"/>
    <property type="project" value="TreeGrafter"/>
</dbReference>
<dbReference type="InterPro" id="IPR036388">
    <property type="entry name" value="WH-like_DNA-bd_sf"/>
</dbReference>
<proteinExistence type="predicted"/>
<dbReference type="SUPFAM" id="SSF52172">
    <property type="entry name" value="CheY-like"/>
    <property type="match status" value="1"/>
</dbReference>
<keyword evidence="2" id="KW-0805">Transcription regulation</keyword>
<evidence type="ECO:0000256" key="1">
    <source>
        <dbReference type="ARBA" id="ARBA00018672"/>
    </source>
</evidence>
<accession>A0A845T3W3</accession>
<dbReference type="InterPro" id="IPR001867">
    <property type="entry name" value="OmpR/PhoB-type_DNA-bd"/>
</dbReference>
<gene>
    <name evidence="10" type="ORF">FMM72_16450</name>
</gene>
<keyword evidence="3 7" id="KW-0238">DNA-binding</keyword>
<dbReference type="Gene3D" id="1.10.10.10">
    <property type="entry name" value="Winged helix-like DNA-binding domain superfamily/Winged helix DNA-binding domain"/>
    <property type="match status" value="1"/>
</dbReference>
<keyword evidence="4" id="KW-0804">Transcription</keyword>
<dbReference type="Gene3D" id="6.10.250.690">
    <property type="match status" value="1"/>
</dbReference>
<dbReference type="InterPro" id="IPR039420">
    <property type="entry name" value="WalR-like"/>
</dbReference>
<evidence type="ECO:0000256" key="5">
    <source>
        <dbReference type="ARBA" id="ARBA00024867"/>
    </source>
</evidence>
<dbReference type="SMART" id="SM00448">
    <property type="entry name" value="REC"/>
    <property type="match status" value="1"/>
</dbReference>
<keyword evidence="6" id="KW-0597">Phosphoprotein</keyword>
<reference evidence="10 11" key="1">
    <citation type="submission" date="2019-06" db="EMBL/GenBank/DDBJ databases">
        <title>Draft genome sequences of 15 bacterial species constituting the stable defined intestinal microbiota of the GM15 gnotobiotic mouse model.</title>
        <authorList>
            <person name="Elie C."/>
            <person name="Mathieu A."/>
            <person name="Saliou A."/>
            <person name="Darnaud M."/>
            <person name="Leulier F."/>
            <person name="Tamellini A."/>
        </authorList>
    </citation>
    <scope>NUCLEOTIDE SEQUENCE [LARGE SCALE GENOMIC DNA]</scope>
    <source>
        <strain evidence="10 11">JM4-15</strain>
    </source>
</reference>
<evidence type="ECO:0000256" key="2">
    <source>
        <dbReference type="ARBA" id="ARBA00023015"/>
    </source>
</evidence>
<comment type="caution">
    <text evidence="10">The sequence shown here is derived from an EMBL/GenBank/DDBJ whole genome shotgun (WGS) entry which is preliminary data.</text>
</comment>
<dbReference type="Pfam" id="PF00486">
    <property type="entry name" value="Trans_reg_C"/>
    <property type="match status" value="1"/>
</dbReference>
<dbReference type="GO" id="GO:0006355">
    <property type="term" value="P:regulation of DNA-templated transcription"/>
    <property type="evidence" value="ECO:0007669"/>
    <property type="project" value="InterPro"/>
</dbReference>
<dbReference type="PROSITE" id="PS51755">
    <property type="entry name" value="OMPR_PHOB"/>
    <property type="match status" value="1"/>
</dbReference>
<dbReference type="GO" id="GO:0005829">
    <property type="term" value="C:cytosol"/>
    <property type="evidence" value="ECO:0007669"/>
    <property type="project" value="TreeGrafter"/>
</dbReference>
<feature type="DNA-binding region" description="OmpR/PhoB-type" evidence="7">
    <location>
        <begin position="125"/>
        <end position="221"/>
    </location>
</feature>
<dbReference type="InterPro" id="IPR001789">
    <property type="entry name" value="Sig_transdc_resp-reg_receiver"/>
</dbReference>
<dbReference type="GO" id="GO:0000976">
    <property type="term" value="F:transcription cis-regulatory region binding"/>
    <property type="evidence" value="ECO:0007669"/>
    <property type="project" value="TreeGrafter"/>
</dbReference>
<evidence type="ECO:0000259" key="8">
    <source>
        <dbReference type="PROSITE" id="PS50110"/>
    </source>
</evidence>
<dbReference type="GO" id="GO:0032993">
    <property type="term" value="C:protein-DNA complex"/>
    <property type="evidence" value="ECO:0007669"/>
    <property type="project" value="TreeGrafter"/>
</dbReference>
<feature type="domain" description="OmpR/PhoB-type" evidence="9">
    <location>
        <begin position="125"/>
        <end position="221"/>
    </location>
</feature>
<evidence type="ECO:0000256" key="3">
    <source>
        <dbReference type="ARBA" id="ARBA00023125"/>
    </source>
</evidence>
<dbReference type="AlphaFoldDB" id="A0A845T3W3"/>
<dbReference type="InterPro" id="IPR011006">
    <property type="entry name" value="CheY-like_superfamily"/>
</dbReference>
<feature type="modified residue" description="4-aspartylphosphate" evidence="6">
    <location>
        <position position="52"/>
    </location>
</feature>
<evidence type="ECO:0000313" key="10">
    <source>
        <dbReference type="EMBL" id="NDO40777.1"/>
    </source>
</evidence>
<dbReference type="Pfam" id="PF00072">
    <property type="entry name" value="Response_reg"/>
    <property type="match status" value="1"/>
</dbReference>
<evidence type="ECO:0000256" key="6">
    <source>
        <dbReference type="PROSITE-ProRule" id="PRU00169"/>
    </source>
</evidence>
<feature type="domain" description="Response regulatory" evidence="8">
    <location>
        <begin position="3"/>
        <end position="116"/>
    </location>
</feature>
<name>A0A845T3W3_9FIRM</name>
<protein>
    <recommendedName>
        <fullName evidence="1">Stage 0 sporulation protein A homolog</fullName>
    </recommendedName>
</protein>